<dbReference type="PROSITE" id="PS01117">
    <property type="entry name" value="HTH_MARR_1"/>
    <property type="match status" value="1"/>
</dbReference>
<keyword evidence="1" id="KW-0805">Transcription regulation</keyword>
<dbReference type="EMBL" id="VNJK01000001">
    <property type="protein sequence ID" value="TVX94701.1"/>
    <property type="molecule type" value="Genomic_DNA"/>
</dbReference>
<evidence type="ECO:0000256" key="1">
    <source>
        <dbReference type="ARBA" id="ARBA00023015"/>
    </source>
</evidence>
<dbReference type="SUPFAM" id="SSF46785">
    <property type="entry name" value="Winged helix' DNA-binding domain"/>
    <property type="match status" value="1"/>
</dbReference>
<evidence type="ECO:0000259" key="4">
    <source>
        <dbReference type="PROSITE" id="PS50995"/>
    </source>
</evidence>
<gene>
    <name evidence="5" type="ORF">FPZ44_11945</name>
</gene>
<dbReference type="InterPro" id="IPR000835">
    <property type="entry name" value="HTH_MarR-typ"/>
</dbReference>
<dbReference type="InterPro" id="IPR023187">
    <property type="entry name" value="Tscrpt_reg_MarR-type_CS"/>
</dbReference>
<sequence length="158" mass="17864">MEQLLDLFVKNGLRPLNWMPEARELEQSVNSSELSALVLLDYYEELTMSELAEHLGAPLSTITSLAKRLVRKELIARSQSERDQRIILVRLTSEGKQLALQAKAILESSLERVQSALTADELQQFITLALKVGRALQQDSKEEKVKPAKSLHKIQIED</sequence>
<name>A0A559J4D2_9BACL</name>
<dbReference type="SMART" id="SM00347">
    <property type="entry name" value="HTH_MARR"/>
    <property type="match status" value="1"/>
</dbReference>
<evidence type="ECO:0000256" key="3">
    <source>
        <dbReference type="ARBA" id="ARBA00023163"/>
    </source>
</evidence>
<accession>A0A559J4D2</accession>
<comment type="caution">
    <text evidence="5">The sequence shown here is derived from an EMBL/GenBank/DDBJ whole genome shotgun (WGS) entry which is preliminary data.</text>
</comment>
<dbReference type="PROSITE" id="PS50995">
    <property type="entry name" value="HTH_MARR_2"/>
    <property type="match status" value="1"/>
</dbReference>
<dbReference type="AlphaFoldDB" id="A0A559J4D2"/>
<keyword evidence="2" id="KW-0238">DNA-binding</keyword>
<dbReference type="PANTHER" id="PTHR42756">
    <property type="entry name" value="TRANSCRIPTIONAL REGULATOR, MARR"/>
    <property type="match status" value="1"/>
</dbReference>
<keyword evidence="6" id="KW-1185">Reference proteome</keyword>
<dbReference type="GO" id="GO:0003700">
    <property type="term" value="F:DNA-binding transcription factor activity"/>
    <property type="evidence" value="ECO:0007669"/>
    <property type="project" value="InterPro"/>
</dbReference>
<dbReference type="Gene3D" id="1.10.10.10">
    <property type="entry name" value="Winged helix-like DNA-binding domain superfamily/Winged helix DNA-binding domain"/>
    <property type="match status" value="1"/>
</dbReference>
<dbReference type="InterPro" id="IPR036390">
    <property type="entry name" value="WH_DNA-bd_sf"/>
</dbReference>
<dbReference type="OrthoDB" id="327696at2"/>
<reference evidence="5 6" key="1">
    <citation type="submission" date="2019-07" db="EMBL/GenBank/DDBJ databases">
        <authorList>
            <person name="Kim J."/>
        </authorList>
    </citation>
    <scope>NUCLEOTIDE SEQUENCE [LARGE SCALE GENOMIC DNA]</scope>
    <source>
        <strain evidence="5 6">N4</strain>
    </source>
</reference>
<evidence type="ECO:0000313" key="5">
    <source>
        <dbReference type="EMBL" id="TVX94701.1"/>
    </source>
</evidence>
<dbReference type="InterPro" id="IPR036388">
    <property type="entry name" value="WH-like_DNA-bd_sf"/>
</dbReference>
<feature type="domain" description="HTH marR-type" evidence="4">
    <location>
        <begin position="1"/>
        <end position="134"/>
    </location>
</feature>
<keyword evidence="3" id="KW-0804">Transcription</keyword>
<dbReference type="GO" id="GO:0003677">
    <property type="term" value="F:DNA binding"/>
    <property type="evidence" value="ECO:0007669"/>
    <property type="project" value="UniProtKB-KW"/>
</dbReference>
<dbReference type="Proteomes" id="UP000318102">
    <property type="component" value="Unassembled WGS sequence"/>
</dbReference>
<dbReference type="Pfam" id="PF01047">
    <property type="entry name" value="MarR"/>
    <property type="match status" value="1"/>
</dbReference>
<dbReference type="PRINTS" id="PR00598">
    <property type="entry name" value="HTHMARR"/>
</dbReference>
<evidence type="ECO:0000256" key="2">
    <source>
        <dbReference type="ARBA" id="ARBA00023125"/>
    </source>
</evidence>
<dbReference type="PANTHER" id="PTHR42756:SF1">
    <property type="entry name" value="TRANSCRIPTIONAL REPRESSOR OF EMRAB OPERON"/>
    <property type="match status" value="1"/>
</dbReference>
<evidence type="ECO:0000313" key="6">
    <source>
        <dbReference type="Proteomes" id="UP000318102"/>
    </source>
</evidence>
<protein>
    <submittedName>
        <fullName evidence="5">MarR family transcriptional regulator</fullName>
    </submittedName>
</protein>
<proteinExistence type="predicted"/>
<organism evidence="5 6">
    <name type="scientific">Paenibacillus agilis</name>
    <dbReference type="NCBI Taxonomy" id="3020863"/>
    <lineage>
        <taxon>Bacteria</taxon>
        <taxon>Bacillati</taxon>
        <taxon>Bacillota</taxon>
        <taxon>Bacilli</taxon>
        <taxon>Bacillales</taxon>
        <taxon>Paenibacillaceae</taxon>
        <taxon>Paenibacillus</taxon>
    </lineage>
</organism>